<dbReference type="Proteomes" id="UP001267638">
    <property type="component" value="Unassembled WGS sequence"/>
</dbReference>
<accession>A0ABU1WXV6</accession>
<dbReference type="SUPFAM" id="SSF89447">
    <property type="entry name" value="AbrB/MazE/MraZ-like"/>
    <property type="match status" value="1"/>
</dbReference>
<dbReference type="Gene3D" id="3.40.1550.20">
    <property type="entry name" value="Transcriptional regulator MraZ domain"/>
    <property type="match status" value="1"/>
</dbReference>
<dbReference type="InterPro" id="IPR038619">
    <property type="entry name" value="MraZ_sf"/>
</dbReference>
<dbReference type="InterPro" id="IPR035644">
    <property type="entry name" value="MraZ_C"/>
</dbReference>
<keyword evidence="2" id="KW-1185">Reference proteome</keyword>
<proteinExistence type="predicted"/>
<dbReference type="CDD" id="cd16321">
    <property type="entry name" value="MraZ_C"/>
    <property type="match status" value="1"/>
</dbReference>
<name>A0ABU1WXV6_SPHXE</name>
<dbReference type="InterPro" id="IPR037914">
    <property type="entry name" value="SpoVT-AbrB_sf"/>
</dbReference>
<reference evidence="1 2" key="1">
    <citation type="submission" date="2023-07" db="EMBL/GenBank/DDBJ databases">
        <title>Sorghum-associated microbial communities from plants grown in Nebraska, USA.</title>
        <authorList>
            <person name="Schachtman D."/>
        </authorList>
    </citation>
    <scope>NUCLEOTIDE SEQUENCE [LARGE SCALE GENOMIC DNA]</scope>
    <source>
        <strain evidence="1 2">4256</strain>
    </source>
</reference>
<evidence type="ECO:0000313" key="2">
    <source>
        <dbReference type="Proteomes" id="UP001267638"/>
    </source>
</evidence>
<sequence>MEKGPLVAVSDAILYSGNAISVADGKGRFVLPLEMRKQVKQASGGENRLCLSIHMANGCATGFGLSYKQFLYDEVAELERLAREANRPFNGDLERENRLSMIEDVNFDDGGRFFLHPDIKEEVGISDAVVFLGVGLYFQLWDPKALVASPDRPAVIRNKAKRWLDARAAEGGK</sequence>
<protein>
    <submittedName>
        <fullName evidence="1">MraZ protein</fullName>
    </submittedName>
</protein>
<evidence type="ECO:0000313" key="1">
    <source>
        <dbReference type="EMBL" id="MDR7153692.1"/>
    </source>
</evidence>
<comment type="caution">
    <text evidence="1">The sequence shown here is derived from an EMBL/GenBank/DDBJ whole genome shotgun (WGS) entry which is preliminary data.</text>
</comment>
<organism evidence="1 2">
    <name type="scientific">Sphingobium xenophagum</name>
    <dbReference type="NCBI Taxonomy" id="121428"/>
    <lineage>
        <taxon>Bacteria</taxon>
        <taxon>Pseudomonadati</taxon>
        <taxon>Pseudomonadota</taxon>
        <taxon>Alphaproteobacteria</taxon>
        <taxon>Sphingomonadales</taxon>
        <taxon>Sphingomonadaceae</taxon>
        <taxon>Sphingobium</taxon>
    </lineage>
</organism>
<gene>
    <name evidence="1" type="ORF">J2W40_000489</name>
</gene>
<dbReference type="EMBL" id="JAVDWV010000002">
    <property type="protein sequence ID" value="MDR7153692.1"/>
    <property type="molecule type" value="Genomic_DNA"/>
</dbReference>